<evidence type="ECO:0000313" key="3">
    <source>
        <dbReference type="EMBL" id="EFQ83558.1"/>
    </source>
</evidence>
<dbReference type="GO" id="GO:0016787">
    <property type="term" value="F:hydrolase activity"/>
    <property type="evidence" value="ECO:0007669"/>
    <property type="project" value="UniProtKB-KW"/>
</dbReference>
<dbReference type="STRING" id="585531.HMPREF0063_11221"/>
<accession>E2SB12</accession>
<dbReference type="Gene3D" id="2.40.260.10">
    <property type="entry name" value="Sortase"/>
    <property type="match status" value="1"/>
</dbReference>
<dbReference type="eggNOG" id="COG3764">
    <property type="taxonomic scope" value="Bacteria"/>
</dbReference>
<keyword evidence="1" id="KW-0378">Hydrolase</keyword>
<dbReference type="EMBL" id="ACLF03000004">
    <property type="protein sequence ID" value="EFQ83558.1"/>
    <property type="molecule type" value="Genomic_DNA"/>
</dbReference>
<keyword evidence="4" id="KW-1185">Reference proteome</keyword>
<dbReference type="AlphaFoldDB" id="E2SB12"/>
<dbReference type="HOGENOM" id="CLU_062592_3_1_11"/>
<gene>
    <name evidence="3" type="ORF">HMPREF0063_11221</name>
</gene>
<name>E2SB12_9ACTN</name>
<dbReference type="InterPro" id="IPR005754">
    <property type="entry name" value="Sortase"/>
</dbReference>
<dbReference type="Pfam" id="PF04203">
    <property type="entry name" value="Sortase"/>
    <property type="match status" value="1"/>
</dbReference>
<dbReference type="InterPro" id="IPR023365">
    <property type="entry name" value="Sortase_dom-sf"/>
</dbReference>
<sequence>MPELPRLAGLVLLAALLTGCGGQDVVVSPSPPAAPSAEPSPAAAEPPAAPADPARVVVPSIGIDEELIDLGIDASNGELEVPQDYDRVGWFTGGGRPGDFLPTVMAGHVDSRTGPAVFARLAEVQVGEQVTVFDERGTEFTYVVYEVKDVPQDANFPTDEVYGAALADEIRLITCIGDYDRSIGRYTENRVVFAKAV</sequence>
<dbReference type="InterPro" id="IPR042001">
    <property type="entry name" value="Sortase_F"/>
</dbReference>
<reference evidence="3" key="1">
    <citation type="submission" date="2010-08" db="EMBL/GenBank/DDBJ databases">
        <authorList>
            <person name="Muzny D."/>
            <person name="Qin X."/>
            <person name="Buhay C."/>
            <person name="Dugan-Rocha S."/>
            <person name="Ding Y."/>
            <person name="Chen G."/>
            <person name="Hawes A."/>
            <person name="Holder M."/>
            <person name="Jhangiani S."/>
            <person name="Johnson A."/>
            <person name="Khan Z."/>
            <person name="Li Z."/>
            <person name="Liu W."/>
            <person name="Liu X."/>
            <person name="Perez L."/>
            <person name="Shen H."/>
            <person name="Wang Q."/>
            <person name="Watt J."/>
            <person name="Xi L."/>
            <person name="Xin Y."/>
            <person name="Zhou J."/>
            <person name="Deng J."/>
            <person name="Jiang H."/>
            <person name="Liu Y."/>
            <person name="Qu J."/>
            <person name="Song X.-Z."/>
            <person name="Zhang L."/>
            <person name="Villasana D."/>
            <person name="Johnson A."/>
            <person name="Liu J."/>
            <person name="Liyanage D."/>
            <person name="Lorensuhewa L."/>
            <person name="Robinson T."/>
            <person name="Song A."/>
            <person name="Song B.-B."/>
            <person name="Dinh H."/>
            <person name="Thornton R."/>
            <person name="Coyle M."/>
            <person name="Francisco L."/>
            <person name="Jackson L."/>
            <person name="Javaid M."/>
            <person name="Korchina V."/>
            <person name="Kovar C."/>
            <person name="Mata R."/>
            <person name="Mathew T."/>
            <person name="Ngo R."/>
            <person name="Nguyen L."/>
            <person name="Nguyen N."/>
            <person name="Okwuonu G."/>
            <person name="Ongeri F."/>
            <person name="Pham C."/>
            <person name="Simmons D."/>
            <person name="Wilczek-Boney K."/>
            <person name="Hale W."/>
            <person name="Jakkamsetti A."/>
            <person name="Pham P."/>
            <person name="Ruth R."/>
            <person name="San Lucas F."/>
            <person name="Warren J."/>
            <person name="Zhang J."/>
            <person name="Zhao Z."/>
            <person name="Zhou C."/>
            <person name="Zhu D."/>
            <person name="Lee S."/>
            <person name="Bess C."/>
            <person name="Blankenburg K."/>
            <person name="Forbes L."/>
            <person name="Fu Q."/>
            <person name="Gubbala S."/>
            <person name="Hirani K."/>
            <person name="Jayaseelan J.C."/>
            <person name="Lara F."/>
            <person name="Munidasa M."/>
            <person name="Palculict T."/>
            <person name="Patil S."/>
            <person name="Pu L.-L."/>
            <person name="Saada N."/>
            <person name="Tang L."/>
            <person name="Weissenberger G."/>
            <person name="Zhu Y."/>
            <person name="Hemphill L."/>
            <person name="Shang Y."/>
            <person name="Youmans B."/>
            <person name="Ayvaz T."/>
            <person name="Ross M."/>
            <person name="Santibanez J."/>
            <person name="Aqrawi P."/>
            <person name="Gross S."/>
            <person name="Joshi V."/>
            <person name="Fowler G."/>
            <person name="Nazareth L."/>
            <person name="Reid J."/>
            <person name="Worley K."/>
            <person name="Petrosino J."/>
            <person name="Highlander S."/>
            <person name="Gibbs R."/>
        </authorList>
    </citation>
    <scope>NUCLEOTIDE SEQUENCE [LARGE SCALE GENOMIC DNA]</scope>
    <source>
        <strain evidence="3">DSM 15272</strain>
    </source>
</reference>
<feature type="region of interest" description="Disordered" evidence="2">
    <location>
        <begin position="28"/>
        <end position="51"/>
    </location>
</feature>
<dbReference type="RefSeq" id="WP_007078242.1">
    <property type="nucleotide sequence ID" value="NZ_CM001024.1"/>
</dbReference>
<dbReference type="OrthoDB" id="525039at2"/>
<dbReference type="PROSITE" id="PS51257">
    <property type="entry name" value="PROKAR_LIPOPROTEIN"/>
    <property type="match status" value="1"/>
</dbReference>
<protein>
    <submittedName>
        <fullName evidence="3">Sortase family protein</fullName>
    </submittedName>
</protein>
<dbReference type="Proteomes" id="UP000003111">
    <property type="component" value="Unassembled WGS sequence"/>
</dbReference>
<feature type="compositionally biased region" description="Low complexity" evidence="2">
    <location>
        <begin position="35"/>
        <end position="51"/>
    </location>
</feature>
<evidence type="ECO:0000256" key="1">
    <source>
        <dbReference type="ARBA" id="ARBA00022801"/>
    </source>
</evidence>
<evidence type="ECO:0000256" key="2">
    <source>
        <dbReference type="SAM" id="MobiDB-lite"/>
    </source>
</evidence>
<dbReference type="SUPFAM" id="SSF63817">
    <property type="entry name" value="Sortase"/>
    <property type="match status" value="1"/>
</dbReference>
<evidence type="ECO:0000313" key="4">
    <source>
        <dbReference type="Proteomes" id="UP000003111"/>
    </source>
</evidence>
<organism evidence="3 4">
    <name type="scientific">Aeromicrobium marinum DSM 15272</name>
    <dbReference type="NCBI Taxonomy" id="585531"/>
    <lineage>
        <taxon>Bacteria</taxon>
        <taxon>Bacillati</taxon>
        <taxon>Actinomycetota</taxon>
        <taxon>Actinomycetes</taxon>
        <taxon>Propionibacteriales</taxon>
        <taxon>Nocardioidaceae</taxon>
        <taxon>Aeromicrobium</taxon>
    </lineage>
</organism>
<proteinExistence type="predicted"/>
<comment type="caution">
    <text evidence="3">The sequence shown here is derived from an EMBL/GenBank/DDBJ whole genome shotgun (WGS) entry which is preliminary data.</text>
</comment>
<dbReference type="CDD" id="cd05829">
    <property type="entry name" value="Sortase_F"/>
    <property type="match status" value="1"/>
</dbReference>